<dbReference type="AlphaFoldDB" id="A0A3E4QYS8"/>
<accession>A0A3E4QYS8</accession>
<evidence type="ECO:0000259" key="1">
    <source>
        <dbReference type="Pfam" id="PF12728"/>
    </source>
</evidence>
<organism evidence="2 3">
    <name type="scientific">Collinsella tanakaei</name>
    <dbReference type="NCBI Taxonomy" id="626935"/>
    <lineage>
        <taxon>Bacteria</taxon>
        <taxon>Bacillati</taxon>
        <taxon>Actinomycetota</taxon>
        <taxon>Coriobacteriia</taxon>
        <taxon>Coriobacteriales</taxon>
        <taxon>Coriobacteriaceae</taxon>
        <taxon>Collinsella</taxon>
    </lineage>
</organism>
<feature type="domain" description="Helix-turn-helix" evidence="1">
    <location>
        <begin position="10"/>
        <end position="61"/>
    </location>
</feature>
<dbReference type="Proteomes" id="UP000260943">
    <property type="component" value="Unassembled WGS sequence"/>
</dbReference>
<comment type="caution">
    <text evidence="2">The sequence shown here is derived from an EMBL/GenBank/DDBJ whole genome shotgun (WGS) entry which is preliminary data.</text>
</comment>
<dbReference type="InterPro" id="IPR041657">
    <property type="entry name" value="HTH_17"/>
</dbReference>
<protein>
    <recommendedName>
        <fullName evidence="1">Helix-turn-helix domain-containing protein</fullName>
    </recommendedName>
</protein>
<dbReference type="RefSeq" id="WP_117678820.1">
    <property type="nucleotide sequence ID" value="NZ_QSRJ01000001.1"/>
</dbReference>
<reference evidence="2 3" key="1">
    <citation type="submission" date="2018-08" db="EMBL/GenBank/DDBJ databases">
        <title>A genome reference for cultivated species of the human gut microbiota.</title>
        <authorList>
            <person name="Zou Y."/>
            <person name="Xue W."/>
            <person name="Luo G."/>
        </authorList>
    </citation>
    <scope>NUCLEOTIDE SEQUENCE [LARGE SCALE GENOMIC DNA]</scope>
    <source>
        <strain evidence="2 3">TF08-14</strain>
    </source>
</reference>
<sequence>MREDRYGSPWLTPREAAVYSRCSEERIRSAIACGEIAAHPRLGSTRGMLVSARDLDRLIESEVLKMPVAAALMQKGA</sequence>
<gene>
    <name evidence="2" type="ORF">DXC81_01330</name>
</gene>
<evidence type="ECO:0000313" key="2">
    <source>
        <dbReference type="EMBL" id="RGL12325.1"/>
    </source>
</evidence>
<name>A0A3E4QYS8_9ACTN</name>
<dbReference type="Pfam" id="PF12728">
    <property type="entry name" value="HTH_17"/>
    <property type="match status" value="1"/>
</dbReference>
<evidence type="ECO:0000313" key="3">
    <source>
        <dbReference type="Proteomes" id="UP000260943"/>
    </source>
</evidence>
<dbReference type="EMBL" id="QSRJ01000001">
    <property type="protein sequence ID" value="RGL12325.1"/>
    <property type="molecule type" value="Genomic_DNA"/>
</dbReference>
<proteinExistence type="predicted"/>